<keyword evidence="3 10" id="KW-0500">Molybdenum</keyword>
<dbReference type="PANTHER" id="PTHR43105:SF11">
    <property type="entry name" value="PERIPLASMIC NITRATE REDUCTASE"/>
    <property type="match status" value="1"/>
</dbReference>
<dbReference type="PIRSF" id="PIRSF000144">
    <property type="entry name" value="CbbBc"/>
    <property type="match status" value="1"/>
</dbReference>
<feature type="binding site" evidence="10">
    <location>
        <position position="171"/>
    </location>
    <ligand>
        <name>Mo-bis(molybdopterin guanine dinucleotide)</name>
        <dbReference type="ChEBI" id="CHEBI:60539"/>
    </ligand>
</feature>
<evidence type="ECO:0000256" key="2">
    <source>
        <dbReference type="ARBA" id="ARBA00022485"/>
    </source>
</evidence>
<keyword evidence="9 10" id="KW-0411">Iron-sulfur</keyword>
<comment type="cofactor">
    <cofactor evidence="10">
        <name>[4Fe-4S] cluster</name>
        <dbReference type="ChEBI" id="CHEBI:49883"/>
    </cofactor>
    <text evidence="10">Binds 1 [4Fe-4S] cluster.</text>
</comment>
<dbReference type="InterPro" id="IPR006657">
    <property type="entry name" value="MoPterin_dinucl-bd_dom"/>
</dbReference>
<feature type="binding site" evidence="10">
    <location>
        <position position="86"/>
    </location>
    <ligand>
        <name>Mo-bis(molybdopterin guanine dinucleotide)</name>
        <dbReference type="ChEBI" id="CHEBI:60539"/>
    </ligand>
</feature>
<keyword evidence="1 10" id="KW-0813">Transport</keyword>
<evidence type="ECO:0000313" key="12">
    <source>
        <dbReference type="EMBL" id="CQR71780.1"/>
    </source>
</evidence>
<keyword evidence="6 10" id="KW-0249">Electron transport</keyword>
<dbReference type="Proteomes" id="UP000049855">
    <property type="component" value="Unassembled WGS sequence"/>
</dbReference>
<evidence type="ECO:0000259" key="11">
    <source>
        <dbReference type="PROSITE" id="PS51669"/>
    </source>
</evidence>
<evidence type="ECO:0000256" key="5">
    <source>
        <dbReference type="ARBA" id="ARBA00022729"/>
    </source>
</evidence>
<comment type="caution">
    <text evidence="10">Lacks conserved residue(s) required for the propagation of feature annotation.</text>
</comment>
<comment type="PTM">
    <text evidence="10">Predicted to be exported by the Tat system. The position of the signal peptide cleavage has not been experimentally proven.</text>
</comment>
<comment type="subunit">
    <text evidence="10">Component of the nitrate reductase NapAB complex composed of NapA and NapB.</text>
</comment>
<keyword evidence="8 10" id="KW-0408">Iron</keyword>
<dbReference type="GO" id="GO:0016020">
    <property type="term" value="C:membrane"/>
    <property type="evidence" value="ECO:0007669"/>
    <property type="project" value="TreeGrafter"/>
</dbReference>
<keyword evidence="10" id="KW-0534">Nitrate assimilation</keyword>
<dbReference type="Gene3D" id="3.40.228.10">
    <property type="entry name" value="Dimethylsulfoxide Reductase, domain 2"/>
    <property type="match status" value="1"/>
</dbReference>
<comment type="catalytic activity">
    <reaction evidence="10">
        <text>2 Fe(II)-[cytochrome] + nitrate + 2 H(+) = 2 Fe(III)-[cytochrome] + nitrite + H2O</text>
        <dbReference type="Rhea" id="RHEA:12909"/>
        <dbReference type="Rhea" id="RHEA-COMP:11777"/>
        <dbReference type="Rhea" id="RHEA-COMP:11778"/>
        <dbReference type="ChEBI" id="CHEBI:15377"/>
        <dbReference type="ChEBI" id="CHEBI:15378"/>
        <dbReference type="ChEBI" id="CHEBI:16301"/>
        <dbReference type="ChEBI" id="CHEBI:17632"/>
        <dbReference type="ChEBI" id="CHEBI:29033"/>
        <dbReference type="ChEBI" id="CHEBI:29034"/>
        <dbReference type="EC" id="1.9.6.1"/>
    </reaction>
</comment>
<feature type="binding site" evidence="10">
    <location>
        <position position="49"/>
    </location>
    <ligand>
        <name>[4Fe-4S] cluster</name>
        <dbReference type="ChEBI" id="CHEBI:49883"/>
    </ligand>
</feature>
<feature type="binding site" evidence="10">
    <location>
        <position position="500"/>
    </location>
    <ligand>
        <name>Mo-bis(molybdopterin guanine dinucleotide)</name>
        <dbReference type="ChEBI" id="CHEBI:60539"/>
    </ligand>
</feature>
<evidence type="ECO:0000256" key="3">
    <source>
        <dbReference type="ARBA" id="ARBA00022505"/>
    </source>
</evidence>
<dbReference type="Pfam" id="PF01568">
    <property type="entry name" value="Molydop_binding"/>
    <property type="match status" value="1"/>
</dbReference>
<dbReference type="GO" id="GO:0009325">
    <property type="term" value="C:nitrate reductase complex"/>
    <property type="evidence" value="ECO:0007669"/>
    <property type="project" value="TreeGrafter"/>
</dbReference>
<dbReference type="PROSITE" id="PS51257">
    <property type="entry name" value="PROKAR_LIPOPROTEIN"/>
    <property type="match status" value="1"/>
</dbReference>
<comment type="cofactor">
    <cofactor evidence="10">
        <name>Mo-bis(molybdopterin guanine dinucleotide)</name>
        <dbReference type="ChEBI" id="CHEBI:60539"/>
    </cofactor>
    <text evidence="10">Binds 1 molybdenum-bis(molybdopterin guanine dinucleotide) (Mo-bis-MGD) cofactor per subunit.</text>
</comment>
<dbReference type="GO" id="GO:0043546">
    <property type="term" value="F:molybdopterin cofactor binding"/>
    <property type="evidence" value="ECO:0007669"/>
    <property type="project" value="InterPro"/>
</dbReference>
<dbReference type="GO" id="GO:0030151">
    <property type="term" value="F:molybdenum ion binding"/>
    <property type="evidence" value="ECO:0007669"/>
    <property type="project" value="InterPro"/>
</dbReference>
<keyword evidence="13" id="KW-1185">Reference proteome</keyword>
<evidence type="ECO:0000256" key="7">
    <source>
        <dbReference type="ARBA" id="ARBA00023002"/>
    </source>
</evidence>
<dbReference type="SUPFAM" id="SSF50692">
    <property type="entry name" value="ADC-like"/>
    <property type="match status" value="1"/>
</dbReference>
<dbReference type="InterPro" id="IPR009010">
    <property type="entry name" value="Asp_de-COase-like_dom_sf"/>
</dbReference>
<dbReference type="CDD" id="cd00508">
    <property type="entry name" value="MopB_CT_Fdh-Nap-like"/>
    <property type="match status" value="1"/>
</dbReference>
<proteinExistence type="inferred from homology"/>
<feature type="binding site" evidence="10">
    <location>
        <begin position="258"/>
        <end position="260"/>
    </location>
    <ligand>
        <name>Mo-bis(molybdopterin guanine dinucleotide)</name>
        <dbReference type="ChEBI" id="CHEBI:60539"/>
    </ligand>
</feature>
<feature type="binding site" evidence="10">
    <location>
        <position position="347"/>
    </location>
    <ligand>
        <name>Mo-bis(molybdopterin guanine dinucleotide)</name>
        <dbReference type="ChEBI" id="CHEBI:60539"/>
    </ligand>
</feature>
<feature type="binding site" evidence="10">
    <location>
        <position position="84"/>
    </location>
    <ligand>
        <name>[4Fe-4S] cluster</name>
        <dbReference type="ChEBI" id="CHEBI:49883"/>
    </ligand>
</feature>
<dbReference type="PROSITE" id="PS51318">
    <property type="entry name" value="TAT"/>
    <property type="match status" value="1"/>
</dbReference>
<dbReference type="GO" id="GO:0050140">
    <property type="term" value="F:nitrate reductase (cytochrome) activity"/>
    <property type="evidence" value="ECO:0007669"/>
    <property type="project" value="UniProtKB-EC"/>
</dbReference>
<dbReference type="SMART" id="SM00926">
    <property type="entry name" value="Molybdop_Fe4S4"/>
    <property type="match status" value="1"/>
</dbReference>
<keyword evidence="4 10" id="KW-0479">Metal-binding</keyword>
<dbReference type="HAMAP" id="MF_01630">
    <property type="entry name" value="Nitrate_reduct_NapA"/>
    <property type="match status" value="1"/>
</dbReference>
<dbReference type="GO" id="GO:0009055">
    <property type="term" value="F:electron transfer activity"/>
    <property type="evidence" value="ECO:0007669"/>
    <property type="project" value="UniProtKB-UniRule"/>
</dbReference>
<dbReference type="SUPFAM" id="SSF53706">
    <property type="entry name" value="Formate dehydrogenase/DMSO reductase, domains 1-3"/>
    <property type="match status" value="1"/>
</dbReference>
<dbReference type="AlphaFoldDB" id="A0A0U1KWF2"/>
<feature type="binding site" evidence="10">
    <location>
        <position position="717"/>
    </location>
    <ligand>
        <name>substrate</name>
    </ligand>
</feature>
<keyword evidence="7 10" id="KW-0560">Oxidoreductase</keyword>
<feature type="binding site" evidence="10">
    <location>
        <begin position="641"/>
        <end position="650"/>
    </location>
    <ligand>
        <name>Mo-bis(molybdopterin guanine dinucleotide)</name>
        <dbReference type="ChEBI" id="CHEBI:60539"/>
    </ligand>
</feature>
<feature type="binding site" evidence="10">
    <location>
        <position position="52"/>
    </location>
    <ligand>
        <name>[4Fe-4S] cluster</name>
        <dbReference type="ChEBI" id="CHEBI:49883"/>
    </ligand>
</feature>
<dbReference type="GO" id="GO:0005576">
    <property type="term" value="C:extracellular region"/>
    <property type="evidence" value="ECO:0007669"/>
    <property type="project" value="UniProtKB-SubCell"/>
</dbReference>
<keyword evidence="2 10" id="KW-0004">4Fe-4S</keyword>
<dbReference type="FunFam" id="2.40.40.20:FF:000005">
    <property type="entry name" value="Periplasmic nitrate reductase"/>
    <property type="match status" value="1"/>
</dbReference>
<dbReference type="GO" id="GO:0005506">
    <property type="term" value="F:iron ion binding"/>
    <property type="evidence" value="ECO:0007669"/>
    <property type="project" value="UniProtKB-UniRule"/>
</dbReference>
<dbReference type="RefSeq" id="WP_021168856.1">
    <property type="nucleotide sequence ID" value="NZ_CTRP01000005.1"/>
</dbReference>
<feature type="binding site" evidence="10">
    <location>
        <position position="175"/>
    </location>
    <ligand>
        <name>Mo-bis(molybdopterin guanine dinucleotide)</name>
        <dbReference type="ChEBI" id="CHEBI:60539"/>
    </ligand>
</feature>
<evidence type="ECO:0000256" key="9">
    <source>
        <dbReference type="ARBA" id="ARBA00023014"/>
    </source>
</evidence>
<dbReference type="PROSITE" id="PS51669">
    <property type="entry name" value="4FE4S_MOW_BIS_MGD"/>
    <property type="match status" value="1"/>
</dbReference>
<dbReference type="PANTHER" id="PTHR43105">
    <property type="entry name" value="RESPIRATORY NITRATE REDUCTASE"/>
    <property type="match status" value="1"/>
</dbReference>
<feature type="binding site" evidence="10">
    <location>
        <position position="343"/>
    </location>
    <ligand>
        <name>Mo-bis(molybdopterin guanine dinucleotide)</name>
        <dbReference type="ChEBI" id="CHEBI:60539"/>
    </ligand>
</feature>
<sequence length="753" mass="83622">MKFSRRDFLKAIAVSTALVSSGCSLDSGGRGAQGTTSQHDAEKWVKGVCRYCGVGCGVLAGVSKGKIVAVKGDPENTVNKGRLCVKGILLPKIMDTKDRLLQPMVKKDGQFVNVSWDEALDLIATKFKEAVAQFGPDSVGFYGSGQNIAEEAYVANKLFKGAIGTNNIDGNPRTCMASAVAGYVSTFGEDEPMGAYADIEQANVFFIIGANMAEAHPVLYSRLVDRKNSNPNVKIIVVDPRRTRTADIADIFLQFVPGTDLALLNSMAYVIIEENLVDRNFINQHTNFMQGEKKLSFDEFKTFLADYAPDKVTGLIDLPAEQIREVARLFAAKDRNTMSMWTMGLNQRIRGTWANNLVHNLHLLTGKICRPGNTPFSLTGQPSACGSIREVGALSHLLPAHRVVANPKHREEIAQIWGIDPAKMSPKPGYHTIELFRAAASGALKVLWVVCTNPGQSIPNLKTYREGMEKTFMIVSETYHPTRTSELADVVLPAALWMEKEGVFGNGERRTQHLAKAVEAPGEAKPDVWALIEVAKRLGFGDLFPYKTNDEIWEEYRKCTIGTKMELPTYDRLKKERGLTWPVHDPNGPDTYIRYAAPYDPYVKEGIQFYGKPDGRAVIFARPHANPQEMPDAEYPFYLSTGRVLEHWHTSTMTMNVPELKRAMPEMYIELNQSDAEKIGVNDGELVKITSRRGECRLKAKINGRGQPRPGMVYVPFHDTAMIRMINFVTIDAFDDISKQPEYKICAVNLAKA</sequence>
<feature type="binding site" evidence="10">
    <location>
        <position position="56"/>
    </location>
    <ligand>
        <name>[4Fe-4S] cluster</name>
        <dbReference type="ChEBI" id="CHEBI:49883"/>
    </ligand>
</feature>
<dbReference type="Gene3D" id="2.20.25.90">
    <property type="entry name" value="ADC-like domains"/>
    <property type="match status" value="1"/>
</dbReference>
<feature type="binding site" evidence="10">
    <location>
        <position position="727"/>
    </location>
    <ligand>
        <name>Mo-bis(molybdopterin guanine dinucleotide)</name>
        <dbReference type="ChEBI" id="CHEBI:60539"/>
    </ligand>
</feature>
<evidence type="ECO:0000256" key="6">
    <source>
        <dbReference type="ARBA" id="ARBA00022982"/>
    </source>
</evidence>
<dbReference type="InterPro" id="IPR006656">
    <property type="entry name" value="Mopterin_OxRdtase"/>
</dbReference>
<feature type="binding site" evidence="10">
    <location>
        <position position="453"/>
    </location>
    <ligand>
        <name>Mo-bis(molybdopterin guanine dinucleotide)</name>
        <dbReference type="ChEBI" id="CHEBI:60539"/>
    </ligand>
</feature>
<evidence type="ECO:0000256" key="8">
    <source>
        <dbReference type="ARBA" id="ARBA00023004"/>
    </source>
</evidence>
<dbReference type="Pfam" id="PF00384">
    <property type="entry name" value="Molybdopterin"/>
    <property type="match status" value="1"/>
</dbReference>
<protein>
    <recommendedName>
        <fullName evidence="10">Nitrate reductase</fullName>
        <ecNumber evidence="10">1.9.6.1</ecNumber>
    </recommendedName>
</protein>
<dbReference type="GO" id="GO:0042128">
    <property type="term" value="P:nitrate assimilation"/>
    <property type="evidence" value="ECO:0007669"/>
    <property type="project" value="UniProtKB-UniRule"/>
</dbReference>
<accession>A0A0U1KWF2</accession>
<organism evidence="12 13">
    <name type="scientific">Sporomusa ovata</name>
    <dbReference type="NCBI Taxonomy" id="2378"/>
    <lineage>
        <taxon>Bacteria</taxon>
        <taxon>Bacillati</taxon>
        <taxon>Bacillota</taxon>
        <taxon>Negativicutes</taxon>
        <taxon>Selenomonadales</taxon>
        <taxon>Sporomusaceae</taxon>
        <taxon>Sporomusa</taxon>
    </lineage>
</organism>
<dbReference type="Pfam" id="PF04879">
    <property type="entry name" value="Molybdop_Fe4S4"/>
    <property type="match status" value="1"/>
</dbReference>
<dbReference type="GO" id="GO:0051539">
    <property type="term" value="F:4 iron, 4 sulfur cluster binding"/>
    <property type="evidence" value="ECO:0007669"/>
    <property type="project" value="UniProtKB-KW"/>
</dbReference>
<dbReference type="InterPro" id="IPR010051">
    <property type="entry name" value="Periplasm_NO3_reductase_lsu"/>
</dbReference>
<feature type="binding site" evidence="10">
    <location>
        <position position="146"/>
    </location>
    <ligand>
        <name>Mo-bis(molybdopterin guanine dinucleotide)</name>
        <dbReference type="ChEBI" id="CHEBI:60539"/>
    </ligand>
</feature>
<comment type="subcellular location">
    <subcellularLocation>
        <location evidence="10">Secreted</location>
    </subcellularLocation>
    <text evidence="10">Membrane-associated.</text>
</comment>
<feature type="domain" description="4Fe-4S Mo/W bis-MGD-type" evidence="11">
    <location>
        <begin position="42"/>
        <end position="98"/>
    </location>
</feature>
<evidence type="ECO:0000256" key="4">
    <source>
        <dbReference type="ARBA" id="ARBA00022723"/>
    </source>
</evidence>
<keyword evidence="5 10" id="KW-0732">Signal</keyword>
<dbReference type="Gene3D" id="3.40.50.740">
    <property type="match status" value="1"/>
</dbReference>
<comment type="function">
    <text evidence="10">Catalytic subunit of the nitrate reductase complex NapAB. Receives electrons from NapB and catalyzes the reduction of nitrate to nitrite.</text>
</comment>
<reference evidence="13" key="1">
    <citation type="submission" date="2015-03" db="EMBL/GenBank/DDBJ databases">
        <authorList>
            <person name="Nijsse Bart"/>
        </authorList>
    </citation>
    <scope>NUCLEOTIDE SEQUENCE [LARGE SCALE GENOMIC DNA]</scope>
</reference>
<name>A0A0U1KWF2_9FIRM</name>
<dbReference type="InterPro" id="IPR006963">
    <property type="entry name" value="Mopterin_OxRdtase_4Fe-4S_dom"/>
</dbReference>
<feature type="binding site" evidence="10">
    <location>
        <position position="744"/>
    </location>
    <ligand>
        <name>Mo-bis(molybdopterin guanine dinucleotide)</name>
        <dbReference type="ChEBI" id="CHEBI:60539"/>
    </ligand>
</feature>
<evidence type="ECO:0000256" key="1">
    <source>
        <dbReference type="ARBA" id="ARBA00022448"/>
    </source>
</evidence>
<gene>
    <name evidence="10" type="primary">napA</name>
    <name evidence="12" type="ORF">SpAn4DRAFT_3646</name>
</gene>
<evidence type="ECO:0000313" key="13">
    <source>
        <dbReference type="Proteomes" id="UP000049855"/>
    </source>
</evidence>
<evidence type="ECO:0000256" key="10">
    <source>
        <dbReference type="HAMAP-Rule" id="MF_01630"/>
    </source>
</evidence>
<comment type="similarity">
    <text evidence="10">Belongs to the prokaryotic molybdopterin-containing oxidoreductase family. NasA/NapA/NarB subfamily.</text>
</comment>
<dbReference type="GO" id="GO:0006777">
    <property type="term" value="P:Mo-molybdopterin cofactor biosynthetic process"/>
    <property type="evidence" value="ECO:0007669"/>
    <property type="project" value="UniProtKB-UniRule"/>
</dbReference>
<dbReference type="InterPro" id="IPR006311">
    <property type="entry name" value="TAT_signal"/>
</dbReference>
<feature type="binding site" evidence="10">
    <location>
        <position position="527"/>
    </location>
    <ligand>
        <name>Mo-bis(molybdopterin guanine dinucleotide)</name>
        <dbReference type="ChEBI" id="CHEBI:60539"/>
    </ligand>
</feature>
<dbReference type="InterPro" id="IPR050123">
    <property type="entry name" value="Prok_molybdopt-oxidoreductase"/>
</dbReference>
<feature type="binding site" evidence="10">
    <location>
        <begin position="476"/>
        <end position="477"/>
    </location>
    <ligand>
        <name>Mo-bis(molybdopterin guanine dinucleotide)</name>
        <dbReference type="ChEBI" id="CHEBI:60539"/>
    </ligand>
</feature>
<dbReference type="EC" id="1.9.6.1" evidence="10"/>
<dbReference type="CDD" id="cd02754">
    <property type="entry name" value="MopB_Nitrate-R-NapA-like"/>
    <property type="match status" value="1"/>
</dbReference>
<dbReference type="Gene3D" id="2.40.40.20">
    <property type="match status" value="1"/>
</dbReference>
<dbReference type="EMBL" id="CTRP01000005">
    <property type="protein sequence ID" value="CQR71780.1"/>
    <property type="molecule type" value="Genomic_DNA"/>
</dbReference>